<dbReference type="GO" id="GO:0016301">
    <property type="term" value="F:kinase activity"/>
    <property type="evidence" value="ECO:0007669"/>
    <property type="project" value="UniProtKB-KW"/>
</dbReference>
<sequence length="323" mass="35051">MPTETSLAARLLQGDKRALARAITLVENDDPRGWELVREVYPHTGRAAVLGLTGAPGAGKSTLISSLTKARRAQDREVAVLSIDPSSPFTKGALLGDRIRLSDHFLDPKVFIRSMANRGALGGLSEATLQAALLMDAAGKDDVFLETVGVGQAEIDIIDHADTVVLVLIPGGGDSIQALKAGVMEIPDIIVVNKADHPMTDTMVREVRSVLSLGEHEKGSWRVPIVKTEAYRDIGTDELIEQLDKHRAYIQAAGQLDERRSRNLRNEVLALTTGRLRRRLDAALEADAGFQELLDQVVRRQLDPASAATRVLERLDSGDLRAP</sequence>
<evidence type="ECO:0000256" key="3">
    <source>
        <dbReference type="ARBA" id="ARBA00022801"/>
    </source>
</evidence>
<dbReference type="InterPro" id="IPR027417">
    <property type="entry name" value="P-loop_NTPase"/>
</dbReference>
<protein>
    <submittedName>
        <fullName evidence="6">Putative periplasmic protein kinase ArgK and related GTPases of G3E family</fullName>
    </submittedName>
</protein>
<keyword evidence="5" id="KW-0143">Chaperone</keyword>
<keyword evidence="6" id="KW-0808">Transferase</keyword>
<dbReference type="OrthoDB" id="9778292at2"/>
<evidence type="ECO:0000256" key="2">
    <source>
        <dbReference type="ARBA" id="ARBA00022741"/>
    </source>
</evidence>
<evidence type="ECO:0000256" key="4">
    <source>
        <dbReference type="ARBA" id="ARBA00023134"/>
    </source>
</evidence>
<gene>
    <name evidence="6" type="ORF">PAI11_41010</name>
</gene>
<proteinExistence type="inferred from homology"/>
<dbReference type="Gene3D" id="1.20.5.170">
    <property type="match status" value="1"/>
</dbReference>
<keyword evidence="7" id="KW-1185">Reference proteome</keyword>
<dbReference type="EMBL" id="AGUD01000304">
    <property type="protein sequence ID" value="EHN09089.1"/>
    <property type="molecule type" value="Genomic_DNA"/>
</dbReference>
<evidence type="ECO:0000313" key="7">
    <source>
        <dbReference type="Proteomes" id="UP000005143"/>
    </source>
</evidence>
<dbReference type="GO" id="GO:0003924">
    <property type="term" value="F:GTPase activity"/>
    <property type="evidence" value="ECO:0007669"/>
    <property type="project" value="InterPro"/>
</dbReference>
<evidence type="ECO:0000313" key="6">
    <source>
        <dbReference type="EMBL" id="EHN09089.1"/>
    </source>
</evidence>
<keyword evidence="3" id="KW-0378">Hydrolase</keyword>
<dbReference type="Pfam" id="PF03308">
    <property type="entry name" value="MeaB"/>
    <property type="match status" value="1"/>
</dbReference>
<dbReference type="PANTHER" id="PTHR43087:SF1">
    <property type="entry name" value="LAO_AO TRANSPORT SYSTEM ATPASE"/>
    <property type="match status" value="1"/>
</dbReference>
<evidence type="ECO:0000256" key="1">
    <source>
        <dbReference type="ARBA" id="ARBA00009625"/>
    </source>
</evidence>
<dbReference type="Proteomes" id="UP000005143">
    <property type="component" value="Unassembled WGS sequence"/>
</dbReference>
<dbReference type="CDD" id="cd03114">
    <property type="entry name" value="MMAA-like"/>
    <property type="match status" value="1"/>
</dbReference>
<dbReference type="Gene3D" id="3.40.50.300">
    <property type="entry name" value="P-loop containing nucleotide triphosphate hydrolases"/>
    <property type="match status" value="1"/>
</dbReference>
<name>H0EB72_9ACTN</name>
<comment type="similarity">
    <text evidence="1">Belongs to the SIMIBI class G3E GTPase family. ArgK/MeaB subfamily.</text>
</comment>
<evidence type="ECO:0000256" key="5">
    <source>
        <dbReference type="ARBA" id="ARBA00023186"/>
    </source>
</evidence>
<dbReference type="InterPro" id="IPR052040">
    <property type="entry name" value="GTPase/Isobutyryl-CoA_mutase"/>
</dbReference>
<dbReference type="InterPro" id="IPR005129">
    <property type="entry name" value="GTPase_ArgK"/>
</dbReference>
<dbReference type="NCBIfam" id="TIGR00750">
    <property type="entry name" value="lao"/>
    <property type="match status" value="1"/>
</dbReference>
<dbReference type="GO" id="GO:0005525">
    <property type="term" value="F:GTP binding"/>
    <property type="evidence" value="ECO:0007669"/>
    <property type="project" value="UniProtKB-KW"/>
</dbReference>
<dbReference type="AlphaFoldDB" id="H0EB72"/>
<dbReference type="RefSeq" id="WP_007578759.1">
    <property type="nucleotide sequence ID" value="NZ_AGUD01000304.1"/>
</dbReference>
<keyword evidence="2" id="KW-0547">Nucleotide-binding</keyword>
<dbReference type="PANTHER" id="PTHR43087">
    <property type="entry name" value="LYSINE/ARGININE/ORNITHINE TRANSPORT SYSTEM KINASE"/>
    <property type="match status" value="1"/>
</dbReference>
<accession>H0EB72</accession>
<organism evidence="6 7">
    <name type="scientific">Patulibacter medicamentivorans</name>
    <dbReference type="NCBI Taxonomy" id="1097667"/>
    <lineage>
        <taxon>Bacteria</taxon>
        <taxon>Bacillati</taxon>
        <taxon>Actinomycetota</taxon>
        <taxon>Thermoleophilia</taxon>
        <taxon>Solirubrobacterales</taxon>
        <taxon>Patulibacteraceae</taxon>
        <taxon>Patulibacter</taxon>
    </lineage>
</organism>
<reference evidence="6 7" key="1">
    <citation type="journal article" date="2013" name="Biodegradation">
        <title>Quantitative proteomic analysis of ibuprofen-degrading Patulibacter sp. strain I11.</title>
        <authorList>
            <person name="Almeida B."/>
            <person name="Kjeldal H."/>
            <person name="Lolas I."/>
            <person name="Knudsen A.D."/>
            <person name="Carvalho G."/>
            <person name="Nielsen K.L."/>
            <person name="Barreto Crespo M.T."/>
            <person name="Stensballe A."/>
            <person name="Nielsen J.L."/>
        </authorList>
    </citation>
    <scope>NUCLEOTIDE SEQUENCE [LARGE SCALE GENOMIC DNA]</scope>
    <source>
        <strain evidence="6 7">I11</strain>
    </source>
</reference>
<comment type="caution">
    <text evidence="6">The sequence shown here is derived from an EMBL/GenBank/DDBJ whole genome shotgun (WGS) entry which is preliminary data.</text>
</comment>
<keyword evidence="4" id="KW-0342">GTP-binding</keyword>
<dbReference type="SUPFAM" id="SSF52540">
    <property type="entry name" value="P-loop containing nucleoside triphosphate hydrolases"/>
    <property type="match status" value="1"/>
</dbReference>
<keyword evidence="6" id="KW-0418">Kinase</keyword>
<dbReference type="PATRIC" id="fig|1097667.3.peg.4066"/>